<sequence length="242" mass="27860">METINSLPFNANPQPGIAGSDKLHALFTGLMAGEQYGFYTNSLTTGANRQSLGKILSANNIESSIQLPPLMHFLKEEGERSAYDIMLPLYLSHCDETQREAAIRKKFIGIERLVHYCRNLDISFRHIRLHGKISITNEDLQRGILAWDLGKIIKLSRTAYDCRLISEQEAWEYIEFSDKKCREYFASWEEIGKSYLLGQAVNYPGEKKFRNVIECYCTATRNTESPWMCTPFRRAYFSRSTT</sequence>
<proteinExistence type="predicted"/>
<feature type="domain" description="DUF1266" evidence="1">
    <location>
        <begin position="71"/>
        <end position="231"/>
    </location>
</feature>
<accession>A0A4R2LXI3</accession>
<dbReference type="RefSeq" id="WP_234819804.1">
    <property type="nucleotide sequence ID" value="NZ_CAUSQV010000017.1"/>
</dbReference>
<dbReference type="Pfam" id="PF06889">
    <property type="entry name" value="DUF1266"/>
    <property type="match status" value="1"/>
</dbReference>
<gene>
    <name evidence="2" type="ORF">EV202_10187</name>
</gene>
<dbReference type="InterPro" id="IPR009677">
    <property type="entry name" value="DUF1266"/>
</dbReference>
<dbReference type="Proteomes" id="UP000295600">
    <property type="component" value="Unassembled WGS sequence"/>
</dbReference>
<organism evidence="2 3">
    <name type="scientific">Prevotella heparinolytica</name>
    <dbReference type="NCBI Taxonomy" id="28113"/>
    <lineage>
        <taxon>Bacteria</taxon>
        <taxon>Pseudomonadati</taxon>
        <taxon>Bacteroidota</taxon>
        <taxon>Bacteroidia</taxon>
        <taxon>Bacteroidales</taxon>
        <taxon>Bacteroidaceae</taxon>
        <taxon>Bacteroides</taxon>
    </lineage>
</organism>
<evidence type="ECO:0000259" key="1">
    <source>
        <dbReference type="Pfam" id="PF06889"/>
    </source>
</evidence>
<reference evidence="2 3" key="1">
    <citation type="submission" date="2019-03" db="EMBL/GenBank/DDBJ databases">
        <title>Genomic Encyclopedia of Type Strains, Phase IV (KMG-IV): sequencing the most valuable type-strain genomes for metagenomic binning, comparative biology and taxonomic classification.</title>
        <authorList>
            <person name="Goeker M."/>
        </authorList>
    </citation>
    <scope>NUCLEOTIDE SEQUENCE [LARGE SCALE GENOMIC DNA]</scope>
    <source>
        <strain evidence="2 3">DSM 23917</strain>
    </source>
</reference>
<dbReference type="EMBL" id="SLXB01000001">
    <property type="protein sequence ID" value="TCO96316.1"/>
    <property type="molecule type" value="Genomic_DNA"/>
</dbReference>
<name>A0A4R2LXI3_9BACE</name>
<dbReference type="AlphaFoldDB" id="A0A4R2LXI3"/>
<evidence type="ECO:0000313" key="2">
    <source>
        <dbReference type="EMBL" id="TCO96316.1"/>
    </source>
</evidence>
<protein>
    <submittedName>
        <fullName evidence="2">Uncharacterized protein DUF1266</fullName>
    </submittedName>
</protein>
<evidence type="ECO:0000313" key="3">
    <source>
        <dbReference type="Proteomes" id="UP000295600"/>
    </source>
</evidence>
<dbReference type="GeneID" id="94548687"/>
<comment type="caution">
    <text evidence="2">The sequence shown here is derived from an EMBL/GenBank/DDBJ whole genome shotgun (WGS) entry which is preliminary data.</text>
</comment>